<name>D4F6H5_EDWTA</name>
<evidence type="ECO:0000313" key="2">
    <source>
        <dbReference type="EMBL" id="EFE22635.1"/>
    </source>
</evidence>
<protein>
    <submittedName>
        <fullName evidence="2">Uncharacterized protein</fullName>
    </submittedName>
</protein>
<feature type="compositionally biased region" description="Basic residues" evidence="1">
    <location>
        <begin position="1"/>
        <end position="11"/>
    </location>
</feature>
<accession>D4F6H5</accession>
<comment type="caution">
    <text evidence="2">The sequence shown here is derived from an EMBL/GenBank/DDBJ whole genome shotgun (WGS) entry which is preliminary data.</text>
</comment>
<dbReference type="EMBL" id="ADGK01000201">
    <property type="protein sequence ID" value="EFE22635.1"/>
    <property type="molecule type" value="Genomic_DNA"/>
</dbReference>
<reference evidence="2 3" key="1">
    <citation type="submission" date="2010-02" db="EMBL/GenBank/DDBJ databases">
        <authorList>
            <person name="Weinstock G."/>
            <person name="Sodergren E."/>
            <person name="Clifton S."/>
            <person name="Fulton L."/>
            <person name="Fulton B."/>
            <person name="Courtney L."/>
            <person name="Fronick C."/>
            <person name="Harrison M."/>
            <person name="Strong C."/>
            <person name="Farmer C."/>
            <person name="Delahaunty K."/>
            <person name="Markovic C."/>
            <person name="Hall O."/>
            <person name="Minx P."/>
            <person name="Tomlinson C."/>
            <person name="Mitreva M."/>
            <person name="Nelson J."/>
            <person name="Hou S."/>
            <person name="Wollam A."/>
            <person name="Pepin K.H."/>
            <person name="Johnson M."/>
            <person name="Bhonagiri V."/>
            <person name="Zhang X."/>
            <person name="Suruliraj S."/>
            <person name="Warren W."/>
            <person name="Chinwalla A."/>
            <person name="Mardis E.R."/>
            <person name="Wilson R.K."/>
        </authorList>
    </citation>
    <scope>NUCLEOTIDE SEQUENCE [LARGE SCALE GENOMIC DNA]</scope>
    <source>
        <strain evidence="2 3">ATCC 23685</strain>
    </source>
</reference>
<sequence>MSRTHAARRVSRHDLSQAPSGEQRVSLAHDKQRRRPLAPDRPHA</sequence>
<proteinExistence type="predicted"/>
<dbReference type="HOGENOM" id="CLU_3215543_0_0_6"/>
<feature type="region of interest" description="Disordered" evidence="1">
    <location>
        <begin position="1"/>
        <end position="44"/>
    </location>
</feature>
<dbReference type="AlphaFoldDB" id="D4F6H5"/>
<organism evidence="2 3">
    <name type="scientific">Edwardsiella tarda ATCC 23685</name>
    <dbReference type="NCBI Taxonomy" id="500638"/>
    <lineage>
        <taxon>Bacteria</taxon>
        <taxon>Pseudomonadati</taxon>
        <taxon>Pseudomonadota</taxon>
        <taxon>Gammaproteobacteria</taxon>
        <taxon>Enterobacterales</taxon>
        <taxon>Hafniaceae</taxon>
        <taxon>Edwardsiella</taxon>
    </lineage>
</organism>
<gene>
    <name evidence="2" type="ORF">EDWATA_02356</name>
</gene>
<evidence type="ECO:0000256" key="1">
    <source>
        <dbReference type="SAM" id="MobiDB-lite"/>
    </source>
</evidence>
<evidence type="ECO:0000313" key="3">
    <source>
        <dbReference type="Proteomes" id="UP000003692"/>
    </source>
</evidence>
<dbReference type="Proteomes" id="UP000003692">
    <property type="component" value="Unassembled WGS sequence"/>
</dbReference>